<evidence type="ECO:0008006" key="3">
    <source>
        <dbReference type="Google" id="ProtNLM"/>
    </source>
</evidence>
<dbReference type="KEGG" id="kvr:CIB50_0002464"/>
<evidence type="ECO:0000313" key="1">
    <source>
        <dbReference type="EMBL" id="QMS57715.1"/>
    </source>
</evidence>
<dbReference type="Gene3D" id="3.40.50.2000">
    <property type="entry name" value="Glycogen Phosphorylase B"/>
    <property type="match status" value="2"/>
</dbReference>
<dbReference type="RefSeq" id="WP_094394559.1">
    <property type="nucleotide sequence ID" value="NZ_CP059343.1"/>
</dbReference>
<protein>
    <recommendedName>
        <fullName evidence="3">D-inositol 3-phosphate glycosyltransferase</fullName>
    </recommendedName>
</protein>
<reference evidence="2" key="1">
    <citation type="submission" date="2017-08" db="EMBL/GenBank/DDBJ databases">
        <title>Draft Genome Sequence of Kocuria varians 80.</title>
        <authorList>
            <person name="Minaev M."/>
            <person name="Kurbakov K.A."/>
            <person name="Solodovnikova G.I."/>
            <person name="Kuznetsova O.A."/>
            <person name="Lisitsyn A.B."/>
        </authorList>
    </citation>
    <scope>NUCLEOTIDE SEQUENCE [LARGE SCALE GENOMIC DNA]</scope>
    <source>
        <strain evidence="2">80</strain>
    </source>
</reference>
<gene>
    <name evidence="1" type="ORF">CIB50_0002464</name>
</gene>
<dbReference type="SUPFAM" id="SSF53756">
    <property type="entry name" value="UDP-Glycosyltransferase/glycogen phosphorylase"/>
    <property type="match status" value="1"/>
</dbReference>
<dbReference type="Proteomes" id="UP000216825">
    <property type="component" value="Chromosome"/>
</dbReference>
<organism evidence="1 2">
    <name type="scientific">Kocuria varians</name>
    <name type="common">Micrococcus varians</name>
    <dbReference type="NCBI Taxonomy" id="1272"/>
    <lineage>
        <taxon>Bacteria</taxon>
        <taxon>Bacillati</taxon>
        <taxon>Actinomycetota</taxon>
        <taxon>Actinomycetes</taxon>
        <taxon>Micrococcales</taxon>
        <taxon>Micrococcaceae</taxon>
        <taxon>Kocuria</taxon>
    </lineage>
</organism>
<dbReference type="AlphaFoldDB" id="A0A7D7L1J7"/>
<reference evidence="1 2" key="2">
    <citation type="submission" date="2020-07" db="EMBL/GenBank/DDBJ databases">
        <title>Genome of starter culture bacteria Kocuria salsicia reveals its technological properties and safety for usage in meat industry.</title>
        <authorList>
            <person name="Michael M."/>
            <person name="Konstantin K."/>
            <person name="Evgenii K."/>
            <person name="Galina S."/>
            <person name="Oksana K."/>
            <person name="Andrei L."/>
        </authorList>
    </citation>
    <scope>NUCLEOTIDE SEQUENCE [LARGE SCALE GENOMIC DNA]</scope>
    <source>
        <strain evidence="1 2">80</strain>
    </source>
</reference>
<evidence type="ECO:0000313" key="2">
    <source>
        <dbReference type="Proteomes" id="UP000216825"/>
    </source>
</evidence>
<proteinExistence type="predicted"/>
<name>A0A7D7L1J7_KOCVA</name>
<keyword evidence="2" id="KW-1185">Reference proteome</keyword>
<dbReference type="EMBL" id="CP059343">
    <property type="protein sequence ID" value="QMS57715.1"/>
    <property type="molecule type" value="Genomic_DNA"/>
</dbReference>
<accession>A0A7D7L1J7</accession>
<sequence>MIAPLLACVGPEQHGVRMHAQDLAAHTPGARTATGSLAELRPVLLGEPSPVHLHFTDRIFGPSPQAAASTVAEIAAVRPVTVTVHDIPQPSDGHAFEARRAAFARVVDVARTVIVCSASERAQLERHVPATSGLPVHVNHLPIDPPEPGPWHRAWQWAGAQPPCPLSLSDGDGTERVPRVAVLGFLYPGKGHESVIEALAGLDTPVEVVALGRASDGHEDLVPALDAAARRHGHSFRTTGFLDDTALARAAQRVTVPVVAPAHVSASGSIGRWISSGRAPIVTPHPFFEELAERAPWALTLTDDLSAALRAALADPRSTWIDPARWNGEDLPSTRVAAARQWALLTGEQIPANRGGDR</sequence>